<accession>A0ABD0VAD0</accession>
<dbReference type="AlphaFoldDB" id="A0ABD0VAD0"/>
<dbReference type="Proteomes" id="UP001552299">
    <property type="component" value="Unassembled WGS sequence"/>
</dbReference>
<evidence type="ECO:0000313" key="1">
    <source>
        <dbReference type="EMBL" id="KAL0921740.1"/>
    </source>
</evidence>
<proteinExistence type="predicted"/>
<organism evidence="1 2">
    <name type="scientific">Dendrobium thyrsiflorum</name>
    <name type="common">Pinecone-like raceme dendrobium</name>
    <name type="synonym">Orchid</name>
    <dbReference type="NCBI Taxonomy" id="117978"/>
    <lineage>
        <taxon>Eukaryota</taxon>
        <taxon>Viridiplantae</taxon>
        <taxon>Streptophyta</taxon>
        <taxon>Embryophyta</taxon>
        <taxon>Tracheophyta</taxon>
        <taxon>Spermatophyta</taxon>
        <taxon>Magnoliopsida</taxon>
        <taxon>Liliopsida</taxon>
        <taxon>Asparagales</taxon>
        <taxon>Orchidaceae</taxon>
        <taxon>Epidendroideae</taxon>
        <taxon>Malaxideae</taxon>
        <taxon>Dendrobiinae</taxon>
        <taxon>Dendrobium</taxon>
    </lineage>
</organism>
<comment type="caution">
    <text evidence="1">The sequence shown here is derived from an EMBL/GenBank/DDBJ whole genome shotgun (WGS) entry which is preliminary data.</text>
</comment>
<name>A0ABD0VAD0_DENTH</name>
<reference evidence="1 2" key="1">
    <citation type="journal article" date="2024" name="Plant Biotechnol. J.">
        <title>Dendrobium thyrsiflorum genome and its molecular insights into genes involved in important horticultural traits.</title>
        <authorList>
            <person name="Chen B."/>
            <person name="Wang J.Y."/>
            <person name="Zheng P.J."/>
            <person name="Li K.L."/>
            <person name="Liang Y.M."/>
            <person name="Chen X.F."/>
            <person name="Zhang C."/>
            <person name="Zhao X."/>
            <person name="He X."/>
            <person name="Zhang G.Q."/>
            <person name="Liu Z.J."/>
            <person name="Xu Q."/>
        </authorList>
    </citation>
    <scope>NUCLEOTIDE SEQUENCE [LARGE SCALE GENOMIC DNA]</scope>
    <source>
        <strain evidence="1">GZMU011</strain>
    </source>
</reference>
<sequence length="154" mass="17407">MKIFRRIASYDDDDDDVEHVESMLMRFLEDEESSLSTNAQTISQPFTGSDEVVQASLHNPHAYLGFPRDDYLELNDLYDPDSASSSSNNSSTISVHSNEYFNSEELLRYLGSTNSQNMQEEHKNYNSCFSTSAKTSQPTGLIANSVYSMKRFTA</sequence>
<protein>
    <submittedName>
        <fullName evidence="1">Uncharacterized protein</fullName>
    </submittedName>
</protein>
<keyword evidence="2" id="KW-1185">Reference proteome</keyword>
<gene>
    <name evidence="1" type="ORF">M5K25_008844</name>
</gene>
<evidence type="ECO:0000313" key="2">
    <source>
        <dbReference type="Proteomes" id="UP001552299"/>
    </source>
</evidence>
<dbReference type="EMBL" id="JANQDX010000007">
    <property type="protein sequence ID" value="KAL0921740.1"/>
    <property type="molecule type" value="Genomic_DNA"/>
</dbReference>